<proteinExistence type="predicted"/>
<organism evidence="1 2">
    <name type="scientific">Portunus trituberculatus</name>
    <name type="common">Swimming crab</name>
    <name type="synonym">Neptunus trituberculatus</name>
    <dbReference type="NCBI Taxonomy" id="210409"/>
    <lineage>
        <taxon>Eukaryota</taxon>
        <taxon>Metazoa</taxon>
        <taxon>Ecdysozoa</taxon>
        <taxon>Arthropoda</taxon>
        <taxon>Crustacea</taxon>
        <taxon>Multicrustacea</taxon>
        <taxon>Malacostraca</taxon>
        <taxon>Eumalacostraca</taxon>
        <taxon>Eucarida</taxon>
        <taxon>Decapoda</taxon>
        <taxon>Pleocyemata</taxon>
        <taxon>Brachyura</taxon>
        <taxon>Eubrachyura</taxon>
        <taxon>Portunoidea</taxon>
        <taxon>Portunidae</taxon>
        <taxon>Portuninae</taxon>
        <taxon>Portunus</taxon>
    </lineage>
</organism>
<dbReference type="EMBL" id="VSRR010015854">
    <property type="protein sequence ID" value="MPC58626.1"/>
    <property type="molecule type" value="Genomic_DNA"/>
</dbReference>
<keyword evidence="2" id="KW-1185">Reference proteome</keyword>
<evidence type="ECO:0000313" key="1">
    <source>
        <dbReference type="EMBL" id="MPC58626.1"/>
    </source>
</evidence>
<dbReference type="Proteomes" id="UP000324222">
    <property type="component" value="Unassembled WGS sequence"/>
</dbReference>
<reference evidence="1 2" key="1">
    <citation type="submission" date="2019-05" db="EMBL/GenBank/DDBJ databases">
        <title>Another draft genome of Portunus trituberculatus and its Hox gene families provides insights of decapod evolution.</title>
        <authorList>
            <person name="Jeong J.-H."/>
            <person name="Song I."/>
            <person name="Kim S."/>
            <person name="Choi T."/>
            <person name="Kim D."/>
            <person name="Ryu S."/>
            <person name="Kim W."/>
        </authorList>
    </citation>
    <scope>NUCLEOTIDE SEQUENCE [LARGE SCALE GENOMIC DNA]</scope>
    <source>
        <tissue evidence="1">Muscle</tissue>
    </source>
</reference>
<accession>A0A5B7GM18</accession>
<name>A0A5B7GM18_PORTR</name>
<gene>
    <name evidence="1" type="ORF">E2C01_052633</name>
</gene>
<evidence type="ECO:0000313" key="2">
    <source>
        <dbReference type="Proteomes" id="UP000324222"/>
    </source>
</evidence>
<dbReference type="AlphaFoldDB" id="A0A5B7GM18"/>
<protein>
    <submittedName>
        <fullName evidence="1">Uncharacterized protein</fullName>
    </submittedName>
</protein>
<sequence>MYHHHHHHTHSHVSTHPNIILGVTGGKDEVHPVVFLSTTFIPFSPRPRVRVRAGMYRRYHHTRPLLAPPPARSDTPHTQRAPHHRLPLLIPCCTPVGITHWLVASW</sequence>
<comment type="caution">
    <text evidence="1">The sequence shown here is derived from an EMBL/GenBank/DDBJ whole genome shotgun (WGS) entry which is preliminary data.</text>
</comment>